<evidence type="ECO:0000256" key="1">
    <source>
        <dbReference type="SAM" id="MobiDB-lite"/>
    </source>
</evidence>
<dbReference type="Proteomes" id="UP001153269">
    <property type="component" value="Unassembled WGS sequence"/>
</dbReference>
<protein>
    <submittedName>
        <fullName evidence="2">Uncharacterized protein</fullName>
    </submittedName>
</protein>
<reference evidence="2" key="1">
    <citation type="submission" date="2020-03" db="EMBL/GenBank/DDBJ databases">
        <authorList>
            <person name="Weist P."/>
        </authorList>
    </citation>
    <scope>NUCLEOTIDE SEQUENCE</scope>
</reference>
<accession>A0A9N7U990</accession>
<feature type="compositionally biased region" description="Basic residues" evidence="1">
    <location>
        <begin position="201"/>
        <end position="210"/>
    </location>
</feature>
<evidence type="ECO:0000313" key="2">
    <source>
        <dbReference type="EMBL" id="CAB1425773.1"/>
    </source>
</evidence>
<evidence type="ECO:0000313" key="3">
    <source>
        <dbReference type="Proteomes" id="UP001153269"/>
    </source>
</evidence>
<proteinExistence type="predicted"/>
<feature type="region of interest" description="Disordered" evidence="1">
    <location>
        <begin position="186"/>
        <end position="210"/>
    </location>
</feature>
<organism evidence="2 3">
    <name type="scientific">Pleuronectes platessa</name>
    <name type="common">European plaice</name>
    <dbReference type="NCBI Taxonomy" id="8262"/>
    <lineage>
        <taxon>Eukaryota</taxon>
        <taxon>Metazoa</taxon>
        <taxon>Chordata</taxon>
        <taxon>Craniata</taxon>
        <taxon>Vertebrata</taxon>
        <taxon>Euteleostomi</taxon>
        <taxon>Actinopterygii</taxon>
        <taxon>Neopterygii</taxon>
        <taxon>Teleostei</taxon>
        <taxon>Neoteleostei</taxon>
        <taxon>Acanthomorphata</taxon>
        <taxon>Carangaria</taxon>
        <taxon>Pleuronectiformes</taxon>
        <taxon>Pleuronectoidei</taxon>
        <taxon>Pleuronectidae</taxon>
        <taxon>Pleuronectes</taxon>
    </lineage>
</organism>
<dbReference type="EMBL" id="CADEAL010000834">
    <property type="protein sequence ID" value="CAB1425773.1"/>
    <property type="molecule type" value="Genomic_DNA"/>
</dbReference>
<gene>
    <name evidence="2" type="ORF">PLEPLA_LOCUS13706</name>
</gene>
<feature type="region of interest" description="Disordered" evidence="1">
    <location>
        <begin position="1"/>
        <end position="55"/>
    </location>
</feature>
<keyword evidence="3" id="KW-1185">Reference proteome</keyword>
<feature type="region of interest" description="Disordered" evidence="1">
    <location>
        <begin position="124"/>
        <end position="144"/>
    </location>
</feature>
<feature type="compositionally biased region" description="Basic and acidic residues" evidence="1">
    <location>
        <begin position="25"/>
        <end position="37"/>
    </location>
</feature>
<comment type="caution">
    <text evidence="2">The sequence shown here is derived from an EMBL/GenBank/DDBJ whole genome shotgun (WGS) entry which is preliminary data.</text>
</comment>
<dbReference type="AlphaFoldDB" id="A0A9N7U990"/>
<sequence length="210" mass="23133">MPVAHHAVHPSPCMARGETLCGQEQQREPRPAREPKIRLSCSVSHPGSGQEQKPHPGLAMLSVTAANVLLRLPQRSRHTLEARVGEHVHSFFYGRSLFNTRAEDRAVQQRPPPLILLMRAAEAGQKKEARHPSPQPLLSPPAGLSLIPMLSRTRVSKTPHITRRNALRDKSRVEARRQALCLSRAAPDTTVASPSPLTMAHHTKAHTPGQ</sequence>
<name>A0A9N7U990_PLEPL</name>
<feature type="compositionally biased region" description="Polar residues" evidence="1">
    <location>
        <begin position="41"/>
        <end position="51"/>
    </location>
</feature>